<dbReference type="InterPro" id="IPR013022">
    <property type="entry name" value="Xyl_isomerase-like_TIM-brl"/>
</dbReference>
<comment type="similarity">
    <text evidence="1 9">Belongs to the AP endonuclease 2 family.</text>
</comment>
<dbReference type="CDD" id="cd00019">
    <property type="entry name" value="AP2Ec"/>
    <property type="match status" value="1"/>
</dbReference>
<feature type="binding site" evidence="9">
    <location>
        <position position="182"/>
    </location>
    <ligand>
        <name>Zn(2+)</name>
        <dbReference type="ChEBI" id="CHEBI:29105"/>
        <label>3</label>
    </ligand>
</feature>
<dbReference type="SMART" id="SM00518">
    <property type="entry name" value="AP2Ec"/>
    <property type="match status" value="1"/>
</dbReference>
<protein>
    <recommendedName>
        <fullName evidence="9">Probable endonuclease 4</fullName>
        <ecNumber evidence="9">3.1.21.2</ecNumber>
    </recommendedName>
    <alternativeName>
        <fullName evidence="9">Endodeoxyribonuclease IV</fullName>
    </alternativeName>
    <alternativeName>
        <fullName evidence="9">Endonuclease IV</fullName>
    </alternativeName>
</protein>
<keyword evidence="5 9" id="KW-0227">DNA damage</keyword>
<feature type="binding site" evidence="9">
    <location>
        <position position="145"/>
    </location>
    <ligand>
        <name>Zn(2+)</name>
        <dbReference type="ChEBI" id="CHEBI:29105"/>
        <label>1</label>
    </ligand>
</feature>
<dbReference type="PROSITE" id="PS00731">
    <property type="entry name" value="AP_NUCLEASE_F2_3"/>
    <property type="match status" value="1"/>
</dbReference>
<evidence type="ECO:0000259" key="10">
    <source>
        <dbReference type="Pfam" id="PF01261"/>
    </source>
</evidence>
<feature type="binding site" evidence="9">
    <location>
        <position position="179"/>
    </location>
    <ligand>
        <name>Zn(2+)</name>
        <dbReference type="ChEBI" id="CHEBI:29105"/>
        <label>2</label>
    </ligand>
</feature>
<dbReference type="InterPro" id="IPR018246">
    <property type="entry name" value="AP_endonuc_F2_Zn_BS"/>
</dbReference>
<feature type="binding site" evidence="9">
    <location>
        <position position="108"/>
    </location>
    <ligand>
        <name>Zn(2+)</name>
        <dbReference type="ChEBI" id="CHEBI:29105"/>
        <label>1</label>
    </ligand>
</feature>
<gene>
    <name evidence="9" type="primary">nfo</name>
    <name evidence="11" type="ORF">KI809_14165</name>
</gene>
<name>A0AAW4L2U9_9BACT</name>
<keyword evidence="4 9" id="KW-0255">Endonuclease</keyword>
<dbReference type="PANTHER" id="PTHR21445:SF0">
    <property type="entry name" value="APURINIC-APYRIMIDINIC ENDONUCLEASE"/>
    <property type="match status" value="1"/>
</dbReference>
<evidence type="ECO:0000313" key="11">
    <source>
        <dbReference type="EMBL" id="MBT0665449.1"/>
    </source>
</evidence>
<sequence>MKDYLGAHMSIAGGIHLAVDRGAAAGCGVIQVFTQVSNQWRGKMPSPADTALFREKLAASGMHEAVSHDIYLINLAAPPGETRDKSLAGFGEEMRRCAALGIKKIVMHPGSHVGDGEATGIARITEAFDQLIAATPEFTGKILLETTAGQGTNLGHSFEHLSAIINGSAFPDRFSVCFDTCHTFAAGYDLTSRDSYLKVWDEFDRLIGISRLACFHINDSKKGLGCRVDRHEQIGQGAMGLEPFRFIMNDPRFVAIPKILETPKEGDAGVDMDEVNLRLLRSLVEN</sequence>
<dbReference type="AlphaFoldDB" id="A0AAW4L2U9"/>
<accession>A0AAW4L2U9</accession>
<evidence type="ECO:0000256" key="1">
    <source>
        <dbReference type="ARBA" id="ARBA00005340"/>
    </source>
</evidence>
<dbReference type="GO" id="GO:0008270">
    <property type="term" value="F:zinc ion binding"/>
    <property type="evidence" value="ECO:0007669"/>
    <property type="project" value="UniProtKB-UniRule"/>
</dbReference>
<comment type="function">
    <text evidence="9">Endonuclease IV plays a role in DNA repair. It cleaves phosphodiester bonds at apurinic or apyrimidinic (AP) sites, generating a 3'-hydroxyl group and a 5'-terminal sugar phosphate.</text>
</comment>
<dbReference type="EMBL" id="JAHCVJ010000005">
    <property type="protein sequence ID" value="MBT0665449.1"/>
    <property type="molecule type" value="Genomic_DNA"/>
</dbReference>
<evidence type="ECO:0000256" key="2">
    <source>
        <dbReference type="ARBA" id="ARBA00022722"/>
    </source>
</evidence>
<dbReference type="GO" id="GO:0003677">
    <property type="term" value="F:DNA binding"/>
    <property type="evidence" value="ECO:0007669"/>
    <property type="project" value="InterPro"/>
</dbReference>
<dbReference type="InterPro" id="IPR036237">
    <property type="entry name" value="Xyl_isomerase-like_sf"/>
</dbReference>
<feature type="domain" description="Xylose isomerase-like TIM barrel" evidence="10">
    <location>
        <begin position="20"/>
        <end position="268"/>
    </location>
</feature>
<dbReference type="HAMAP" id="MF_00152">
    <property type="entry name" value="Nfo"/>
    <property type="match status" value="1"/>
</dbReference>
<evidence type="ECO:0000256" key="5">
    <source>
        <dbReference type="ARBA" id="ARBA00022763"/>
    </source>
</evidence>
<evidence type="ECO:0000256" key="3">
    <source>
        <dbReference type="ARBA" id="ARBA00022723"/>
    </source>
</evidence>
<dbReference type="SUPFAM" id="SSF51658">
    <property type="entry name" value="Xylose isomerase-like"/>
    <property type="match status" value="1"/>
</dbReference>
<dbReference type="GO" id="GO:0008833">
    <property type="term" value="F:deoxyribonuclease IV (phage-T4-induced) activity"/>
    <property type="evidence" value="ECO:0007669"/>
    <property type="project" value="UniProtKB-UniRule"/>
</dbReference>
<proteinExistence type="inferred from homology"/>
<evidence type="ECO:0000256" key="9">
    <source>
        <dbReference type="HAMAP-Rule" id="MF_00152"/>
    </source>
</evidence>
<dbReference type="GO" id="GO:0008081">
    <property type="term" value="F:phosphoric diester hydrolase activity"/>
    <property type="evidence" value="ECO:0007669"/>
    <property type="project" value="TreeGrafter"/>
</dbReference>
<comment type="cofactor">
    <cofactor evidence="9">
        <name>Zn(2+)</name>
        <dbReference type="ChEBI" id="CHEBI:29105"/>
    </cofactor>
    <text evidence="9">Binds 3 Zn(2+) ions.</text>
</comment>
<keyword evidence="12" id="KW-1185">Reference proteome</keyword>
<dbReference type="PROSITE" id="PS51432">
    <property type="entry name" value="AP_NUCLEASE_F2_4"/>
    <property type="match status" value="1"/>
</dbReference>
<keyword evidence="6 9" id="KW-0378">Hydrolase</keyword>
<evidence type="ECO:0000256" key="8">
    <source>
        <dbReference type="ARBA" id="ARBA00023204"/>
    </source>
</evidence>
<dbReference type="InterPro" id="IPR001719">
    <property type="entry name" value="AP_endonuc_2"/>
</dbReference>
<evidence type="ECO:0000256" key="6">
    <source>
        <dbReference type="ARBA" id="ARBA00022801"/>
    </source>
</evidence>
<keyword evidence="3 9" id="KW-0479">Metal-binding</keyword>
<dbReference type="FunFam" id="3.20.20.150:FF:000001">
    <property type="entry name" value="Probable endonuclease 4"/>
    <property type="match status" value="1"/>
</dbReference>
<dbReference type="PANTHER" id="PTHR21445">
    <property type="entry name" value="ENDONUCLEASE IV ENDODEOXYRIBONUCLEASE IV"/>
    <property type="match status" value="1"/>
</dbReference>
<dbReference type="EC" id="3.1.21.2" evidence="9"/>
<dbReference type="GO" id="GO:0003906">
    <property type="term" value="F:DNA-(apurinic or apyrimidinic site) endonuclease activity"/>
    <property type="evidence" value="ECO:0007669"/>
    <property type="project" value="TreeGrafter"/>
</dbReference>
<comment type="catalytic activity">
    <reaction evidence="9">
        <text>Endonucleolytic cleavage to 5'-phosphooligonucleotide end-products.</text>
        <dbReference type="EC" id="3.1.21.2"/>
    </reaction>
</comment>
<dbReference type="PROSITE" id="PS00730">
    <property type="entry name" value="AP_NUCLEASE_F2_2"/>
    <property type="match status" value="1"/>
</dbReference>
<dbReference type="Pfam" id="PF01261">
    <property type="entry name" value="AP_endonuc_2"/>
    <property type="match status" value="1"/>
</dbReference>
<evidence type="ECO:0000256" key="7">
    <source>
        <dbReference type="ARBA" id="ARBA00022833"/>
    </source>
</evidence>
<keyword evidence="8 9" id="KW-0234">DNA repair</keyword>
<reference evidence="11 12" key="1">
    <citation type="submission" date="2021-05" db="EMBL/GenBank/DDBJ databases">
        <title>The draft genome of Geobacter pelophilus DSM 12255.</title>
        <authorList>
            <person name="Xu Z."/>
            <person name="Masuda Y."/>
            <person name="Itoh H."/>
            <person name="Senoo K."/>
        </authorList>
    </citation>
    <scope>NUCLEOTIDE SEQUENCE [LARGE SCALE GENOMIC DNA]</scope>
    <source>
        <strain evidence="11 12">DSM 12255</strain>
    </source>
</reference>
<dbReference type="GO" id="GO:0006284">
    <property type="term" value="P:base-excision repair"/>
    <property type="evidence" value="ECO:0007669"/>
    <property type="project" value="TreeGrafter"/>
</dbReference>
<feature type="binding site" evidence="9">
    <location>
        <position position="231"/>
    </location>
    <ligand>
        <name>Zn(2+)</name>
        <dbReference type="ChEBI" id="CHEBI:29105"/>
        <label>3</label>
    </ligand>
</feature>
<dbReference type="RefSeq" id="WP_214172211.1">
    <property type="nucleotide sequence ID" value="NZ_JAHCVJ010000005.1"/>
</dbReference>
<evidence type="ECO:0000256" key="4">
    <source>
        <dbReference type="ARBA" id="ARBA00022759"/>
    </source>
</evidence>
<feature type="binding site" evidence="9">
    <location>
        <position position="261"/>
    </location>
    <ligand>
        <name>Zn(2+)</name>
        <dbReference type="ChEBI" id="CHEBI:29105"/>
        <label>2</label>
    </ligand>
</feature>
<dbReference type="NCBIfam" id="TIGR00587">
    <property type="entry name" value="nfo"/>
    <property type="match status" value="1"/>
</dbReference>
<feature type="binding site" evidence="9">
    <location>
        <position position="145"/>
    </location>
    <ligand>
        <name>Zn(2+)</name>
        <dbReference type="ChEBI" id="CHEBI:29105"/>
        <label>2</label>
    </ligand>
</feature>
<dbReference type="Proteomes" id="UP000811899">
    <property type="component" value="Unassembled WGS sequence"/>
</dbReference>
<dbReference type="Gene3D" id="3.20.20.150">
    <property type="entry name" value="Divalent-metal-dependent TIM barrel enzymes"/>
    <property type="match status" value="1"/>
</dbReference>
<feature type="binding site" evidence="9">
    <location>
        <position position="68"/>
    </location>
    <ligand>
        <name>Zn(2+)</name>
        <dbReference type="ChEBI" id="CHEBI:29105"/>
        <label>1</label>
    </ligand>
</feature>
<comment type="caution">
    <text evidence="11">The sequence shown here is derived from an EMBL/GenBank/DDBJ whole genome shotgun (WGS) entry which is preliminary data.</text>
</comment>
<feature type="binding site" evidence="9">
    <location>
        <position position="216"/>
    </location>
    <ligand>
        <name>Zn(2+)</name>
        <dbReference type="ChEBI" id="CHEBI:29105"/>
        <label>2</label>
    </ligand>
</feature>
<keyword evidence="2 9" id="KW-0540">Nuclease</keyword>
<keyword evidence="7 9" id="KW-0862">Zinc</keyword>
<evidence type="ECO:0000313" key="12">
    <source>
        <dbReference type="Proteomes" id="UP000811899"/>
    </source>
</evidence>
<feature type="binding site" evidence="9">
    <location>
        <position position="229"/>
    </location>
    <ligand>
        <name>Zn(2+)</name>
        <dbReference type="ChEBI" id="CHEBI:29105"/>
        <label>3</label>
    </ligand>
</feature>
<organism evidence="11 12">
    <name type="scientific">Geoanaerobacter pelophilus</name>
    <dbReference type="NCBI Taxonomy" id="60036"/>
    <lineage>
        <taxon>Bacteria</taxon>
        <taxon>Pseudomonadati</taxon>
        <taxon>Thermodesulfobacteriota</taxon>
        <taxon>Desulfuromonadia</taxon>
        <taxon>Geobacterales</taxon>
        <taxon>Geobacteraceae</taxon>
        <taxon>Geoanaerobacter</taxon>
    </lineage>
</organism>
<dbReference type="PROSITE" id="PS00729">
    <property type="entry name" value="AP_NUCLEASE_F2_1"/>
    <property type="match status" value="1"/>
</dbReference>